<evidence type="ECO:0000313" key="2">
    <source>
        <dbReference type="Proteomes" id="UP000284702"/>
    </source>
</evidence>
<gene>
    <name evidence="1" type="ORF">B5M09_012658</name>
</gene>
<dbReference type="AlphaFoldDB" id="A0A3R7W9N3"/>
<keyword evidence="2" id="KW-1185">Reference proteome</keyword>
<sequence length="285" mass="31568">MPPESTAVAKDNFELAKFVVFHEQACTCEQQEAAELVNSAMHTVSPEVCVKAAGAALGTGGGRHEGEASAKGVAVKTEAKVKGEGGGPERTDLARDEVFERELGFYWERSRIFTPVGCAGVDLESVRDIMRRLTVVGEFDETRDDCGYRTANVAVVERYLHLFASAQSFEQPALWMLLTLEGTQLARVIFHRFDEFKGGMSVLYERGRLERWTVDVGRIELCNDETLLKYLVAFVWTLVGEGSGRHGQPSLTAERLANSLSNFAGVRRQKYGCLDARSVARRNPR</sequence>
<protein>
    <submittedName>
        <fullName evidence="1">Uncharacterized protein</fullName>
    </submittedName>
</protein>
<comment type="caution">
    <text evidence="1">The sequence shown here is derived from an EMBL/GenBank/DDBJ whole genome shotgun (WGS) entry which is preliminary data.</text>
</comment>
<organism evidence="1 2">
    <name type="scientific">Aphanomyces astaci</name>
    <name type="common">Crayfish plague agent</name>
    <dbReference type="NCBI Taxonomy" id="112090"/>
    <lineage>
        <taxon>Eukaryota</taxon>
        <taxon>Sar</taxon>
        <taxon>Stramenopiles</taxon>
        <taxon>Oomycota</taxon>
        <taxon>Saprolegniomycetes</taxon>
        <taxon>Saprolegniales</taxon>
        <taxon>Verrucalvaceae</taxon>
        <taxon>Aphanomyces</taxon>
    </lineage>
</organism>
<dbReference type="VEuPathDB" id="FungiDB:H257_06648"/>
<accession>A0A3R7W9N3</accession>
<dbReference type="EMBL" id="MZMZ02004167">
    <property type="protein sequence ID" value="RQM19789.1"/>
    <property type="molecule type" value="Genomic_DNA"/>
</dbReference>
<dbReference type="Proteomes" id="UP000284702">
    <property type="component" value="Unassembled WGS sequence"/>
</dbReference>
<proteinExistence type="predicted"/>
<evidence type="ECO:0000313" key="1">
    <source>
        <dbReference type="EMBL" id="RQM19789.1"/>
    </source>
</evidence>
<reference evidence="1" key="1">
    <citation type="submission" date="2018-07" db="EMBL/GenBank/DDBJ databases">
        <title>Annotation of Aphanomyces astaci genome assembly.</title>
        <authorList>
            <person name="Studholme D.J."/>
        </authorList>
    </citation>
    <scope>NUCLEOTIDE SEQUENCE [LARGE SCALE GENOMIC DNA]</scope>
    <source>
        <strain evidence="1">Pc</strain>
    </source>
</reference>
<name>A0A3R7W9N3_APHAT</name>